<dbReference type="RefSeq" id="WP_164744232.1">
    <property type="nucleotide sequence ID" value="NZ_CBCSKM010000002.1"/>
</dbReference>
<sequence length="424" mass="49015">MSVNTLVDKLKSYSDEYWDFTGYRDRKALIKYPAMMVAPMQEQLLQDILEFDTNIRNILDPFVGSGTVLAAGAKHNLTTYGIDINPLAILITRVRLEGIPPIKIRESIAQLKSHLSLFLGNIEMHYFNNIDKWFRSDVIADLSTIRKAIVQEKDINIRRFFWVCFADTVRKYSNTRSTTFKLHVKEETKIKSMKNDCIEYFVNKISTLYSDYVNDQETIITNLYTGNATDILRNFESNSIDLICTSPPYGDNHTTVTYGQYSILPLLWIDVNDLDSFDMSMLDKFTAIDRMSLGGHYNLNNFSVEIDFEDLISNLSLEKAKKVKFFINDYCKVFVELARVLKKDKKLVLTLGNRRVDNKEFPFDVLNDRLAEKYGLVEEAVLTRNIQGKRMPIRVSNIPNHGAVKSMSKEYVKIYRKVLEGRSE</sequence>
<evidence type="ECO:0000313" key="2">
    <source>
        <dbReference type="Proteomes" id="UP001292216"/>
    </source>
</evidence>
<dbReference type="EMBL" id="JAYERP010000001">
    <property type="protein sequence ID" value="MEA3572030.1"/>
    <property type="molecule type" value="Genomic_DNA"/>
</dbReference>
<comment type="caution">
    <text evidence="1">The sequence shown here is derived from an EMBL/GenBank/DDBJ whole genome shotgun (WGS) entry which is preliminary data.</text>
</comment>
<reference evidence="1 2" key="1">
    <citation type="submission" date="2023-12" db="EMBL/GenBank/DDBJ databases">
        <title>Whole genome sequencing of Paenibacillus phoenicis isolated from the Phoenix Mars Lander spacecraft assembly facility.</title>
        <authorList>
            <person name="Garcia A."/>
            <person name="Venkateswaran K."/>
        </authorList>
    </citation>
    <scope>NUCLEOTIDE SEQUENCE [LARGE SCALE GENOMIC DNA]</scope>
    <source>
        <strain evidence="1 2">3PO2SA</strain>
    </source>
</reference>
<keyword evidence="2" id="KW-1185">Reference proteome</keyword>
<accession>A0ABU5PQ12</accession>
<name>A0ABU5PQ12_9BACL</name>
<dbReference type="Gene3D" id="3.40.50.150">
    <property type="entry name" value="Vaccinia Virus protein VP39"/>
    <property type="match status" value="2"/>
</dbReference>
<evidence type="ECO:0000313" key="1">
    <source>
        <dbReference type="EMBL" id="MEA3572030.1"/>
    </source>
</evidence>
<protein>
    <submittedName>
        <fullName evidence="1">Site-specific DNA-methyltransferase</fullName>
    </submittedName>
</protein>
<gene>
    <name evidence="1" type="ORF">U9M73_19075</name>
</gene>
<dbReference type="InterPro" id="IPR029063">
    <property type="entry name" value="SAM-dependent_MTases_sf"/>
</dbReference>
<dbReference type="SUPFAM" id="SSF53335">
    <property type="entry name" value="S-adenosyl-L-methionine-dependent methyltransferases"/>
    <property type="match status" value="1"/>
</dbReference>
<dbReference type="Proteomes" id="UP001292216">
    <property type="component" value="Unassembled WGS sequence"/>
</dbReference>
<proteinExistence type="predicted"/>
<organism evidence="1 2">
    <name type="scientific">Paenibacillus phoenicis</name>
    <dbReference type="NCBI Taxonomy" id="554117"/>
    <lineage>
        <taxon>Bacteria</taxon>
        <taxon>Bacillati</taxon>
        <taxon>Bacillota</taxon>
        <taxon>Bacilli</taxon>
        <taxon>Bacillales</taxon>
        <taxon>Paenibacillaceae</taxon>
        <taxon>Paenibacillus</taxon>
    </lineage>
</organism>